<organism evidence="1 2">
    <name type="scientific">Pseudovibrio denitrificans</name>
    <dbReference type="NCBI Taxonomy" id="258256"/>
    <lineage>
        <taxon>Bacteria</taxon>
        <taxon>Pseudomonadati</taxon>
        <taxon>Pseudomonadota</taxon>
        <taxon>Alphaproteobacteria</taxon>
        <taxon>Hyphomicrobiales</taxon>
        <taxon>Stappiaceae</taxon>
        <taxon>Pseudovibrio</taxon>
    </lineage>
</organism>
<evidence type="ECO:0000313" key="2">
    <source>
        <dbReference type="Proteomes" id="UP000183371"/>
    </source>
</evidence>
<evidence type="ECO:0000313" key="1">
    <source>
        <dbReference type="EMBL" id="SFU12299.1"/>
    </source>
</evidence>
<accession>A0A1I7DKU8</accession>
<name>A0A1I7DKU8_9HYPH</name>
<sequence>MLAVNLHSSAYPQGECGKAQGFLSLLRLVVCATKMTARTKVATLPSAATWAGTPISSRPVAIISPNVRNEMTPMPKAKAKRLINTLICFI</sequence>
<gene>
    <name evidence="1" type="ORF">SAMN05444141_10986</name>
</gene>
<proteinExistence type="predicted"/>
<dbReference type="EMBL" id="FPBD01000009">
    <property type="protein sequence ID" value="SFU12299.1"/>
    <property type="molecule type" value="Genomic_DNA"/>
</dbReference>
<dbReference type="Proteomes" id="UP000183371">
    <property type="component" value="Unassembled WGS sequence"/>
</dbReference>
<keyword evidence="2" id="KW-1185">Reference proteome</keyword>
<reference evidence="2" key="1">
    <citation type="submission" date="2016-10" db="EMBL/GenBank/DDBJ databases">
        <authorList>
            <person name="Varghese N."/>
            <person name="Submissions S."/>
        </authorList>
    </citation>
    <scope>NUCLEOTIDE SEQUENCE [LARGE SCALE GENOMIC DNA]</scope>
    <source>
        <strain evidence="2">DSM 17465</strain>
    </source>
</reference>
<protein>
    <submittedName>
        <fullName evidence="1">Uncharacterized protein</fullName>
    </submittedName>
</protein>
<dbReference type="AlphaFoldDB" id="A0A1I7DKU8"/>